<gene>
    <name evidence="3" type="ORF">MSAN_02285800</name>
</gene>
<dbReference type="SMART" id="SM00225">
    <property type="entry name" value="BTB"/>
    <property type="match status" value="1"/>
</dbReference>
<dbReference type="Gene3D" id="3.30.710.10">
    <property type="entry name" value="Potassium Channel Kv1.1, Chain A"/>
    <property type="match status" value="1"/>
</dbReference>
<keyword evidence="4" id="KW-1185">Reference proteome</keyword>
<organism evidence="3 4">
    <name type="scientific">Mycena sanguinolenta</name>
    <dbReference type="NCBI Taxonomy" id="230812"/>
    <lineage>
        <taxon>Eukaryota</taxon>
        <taxon>Fungi</taxon>
        <taxon>Dikarya</taxon>
        <taxon>Basidiomycota</taxon>
        <taxon>Agaricomycotina</taxon>
        <taxon>Agaricomycetes</taxon>
        <taxon>Agaricomycetidae</taxon>
        <taxon>Agaricales</taxon>
        <taxon>Marasmiineae</taxon>
        <taxon>Mycenaceae</taxon>
        <taxon>Mycena</taxon>
    </lineage>
</organism>
<dbReference type="Pfam" id="PF00651">
    <property type="entry name" value="BTB"/>
    <property type="match status" value="1"/>
</dbReference>
<dbReference type="InterPro" id="IPR000210">
    <property type="entry name" value="BTB/POZ_dom"/>
</dbReference>
<feature type="domain" description="BTB" evidence="2">
    <location>
        <begin position="24"/>
        <end position="97"/>
    </location>
</feature>
<proteinExistence type="predicted"/>
<evidence type="ECO:0000313" key="3">
    <source>
        <dbReference type="EMBL" id="KAF7336537.1"/>
    </source>
</evidence>
<accession>A0A8H7CHV4</accession>
<dbReference type="OrthoDB" id="3157337at2759"/>
<evidence type="ECO:0000259" key="2">
    <source>
        <dbReference type="PROSITE" id="PS50097"/>
    </source>
</evidence>
<evidence type="ECO:0000313" key="4">
    <source>
        <dbReference type="Proteomes" id="UP000623467"/>
    </source>
</evidence>
<feature type="region of interest" description="Disordered" evidence="1">
    <location>
        <begin position="1"/>
        <end position="21"/>
    </location>
</feature>
<feature type="compositionally biased region" description="Polar residues" evidence="1">
    <location>
        <begin position="1"/>
        <end position="13"/>
    </location>
</feature>
<dbReference type="InterPro" id="IPR011333">
    <property type="entry name" value="SKP1/BTB/POZ_sf"/>
</dbReference>
<name>A0A8H7CHV4_9AGAR</name>
<protein>
    <submittedName>
        <fullName evidence="3">BTB domain-containing protein</fullName>
    </submittedName>
</protein>
<dbReference type="CDD" id="cd18186">
    <property type="entry name" value="BTB_POZ_ZBTB_KLHL-like"/>
    <property type="match status" value="1"/>
</dbReference>
<sequence>MAALQSTVHSNGPNRDKDHYHETGDSIIRVENVLFKIHKFPLTHNSSVFATMFNLPVGIGSVEGLSDDIPIVLEGEKAEDFRAVLKYIYAPPVQLQMERIPISALREIISLVKLSHKYEMDHWKEWGVEVLERMLDDLHSLPVEHLQPLYSLYSLVGDAPARTRVMKQWCEVIETNKLLIVPVLDAASAYDDRDAIAEAYCIQIRRWEKEDANVLNPNSYRADGLAQSHIQRIQAGYMSLSLSWGRFRSEELPYVPGVCTETLARHKEFCVRHSRPKWTQAIVDAEAQYPHVTQMVNRFFHVAQRILSALDAAIRENPFGLHHPQYCLHKVIKGFNSHLQTDTHLLANHFFPK</sequence>
<reference evidence="3" key="1">
    <citation type="submission" date="2020-05" db="EMBL/GenBank/DDBJ databases">
        <title>Mycena genomes resolve the evolution of fungal bioluminescence.</title>
        <authorList>
            <person name="Tsai I.J."/>
        </authorList>
    </citation>
    <scope>NUCLEOTIDE SEQUENCE</scope>
    <source>
        <strain evidence="3">160909Yilan</strain>
    </source>
</reference>
<evidence type="ECO:0000256" key="1">
    <source>
        <dbReference type="SAM" id="MobiDB-lite"/>
    </source>
</evidence>
<dbReference type="PROSITE" id="PS50097">
    <property type="entry name" value="BTB"/>
    <property type="match status" value="1"/>
</dbReference>
<dbReference type="Proteomes" id="UP000623467">
    <property type="component" value="Unassembled WGS sequence"/>
</dbReference>
<dbReference type="AlphaFoldDB" id="A0A8H7CHV4"/>
<dbReference type="SUPFAM" id="SSF54695">
    <property type="entry name" value="POZ domain"/>
    <property type="match status" value="1"/>
</dbReference>
<dbReference type="EMBL" id="JACAZH010000036">
    <property type="protein sequence ID" value="KAF7336537.1"/>
    <property type="molecule type" value="Genomic_DNA"/>
</dbReference>
<comment type="caution">
    <text evidence="3">The sequence shown here is derived from an EMBL/GenBank/DDBJ whole genome shotgun (WGS) entry which is preliminary data.</text>
</comment>